<dbReference type="EMBL" id="CAJOBC010000761">
    <property type="protein sequence ID" value="CAF3622988.1"/>
    <property type="molecule type" value="Genomic_DNA"/>
</dbReference>
<dbReference type="EMBL" id="CAJNOQ010000761">
    <property type="protein sequence ID" value="CAF0835764.1"/>
    <property type="molecule type" value="Genomic_DNA"/>
</dbReference>
<sequence>MITVPENLATQESDQTRKTLPEENGRLFHCLYDMYTVEEKRQMSTESKDNQDEYHFNYEEVQALFNSVATSSNSNSNQGTEISTTTISSTTPRTTITYTPVFGGRSSTTRRSVRSRPPPPTYLNSSSFFRHAIQTLPHHGAALTSQTGGTNTPSPFNYSRSFRSCIRSRGSSYRSSFDNNQNNNHGNTSRINFGLHDNITAASTSAITGVIGGQPSIGSVTTGMSQVLAITTTYQPQPTSSSDLQRSTSVPNIIYLPATFALLTVNDNSTNNAN</sequence>
<protein>
    <submittedName>
        <fullName evidence="2">Uncharacterized protein</fullName>
    </submittedName>
</protein>
<proteinExistence type="predicted"/>
<evidence type="ECO:0000313" key="5">
    <source>
        <dbReference type="EMBL" id="CAF3921025.1"/>
    </source>
</evidence>
<name>A0A813VCJ8_9BILA</name>
<gene>
    <name evidence="2" type="ORF">GPM918_LOCUS5297</name>
    <name evidence="3" type="ORF">OVA965_LOCUS20801</name>
    <name evidence="4" type="ORF">SRO942_LOCUS5297</name>
    <name evidence="5" type="ORF">TMI583_LOCUS21292</name>
</gene>
<evidence type="ECO:0000313" key="2">
    <source>
        <dbReference type="EMBL" id="CAF0835764.1"/>
    </source>
</evidence>
<comment type="caution">
    <text evidence="2">The sequence shown here is derived from an EMBL/GenBank/DDBJ whole genome shotgun (WGS) entry which is preliminary data.</text>
</comment>
<accession>A0A813VCJ8</accession>
<dbReference type="EMBL" id="CAJOBA010023266">
    <property type="protein sequence ID" value="CAF3921025.1"/>
    <property type="molecule type" value="Genomic_DNA"/>
</dbReference>
<feature type="region of interest" description="Disordered" evidence="1">
    <location>
        <begin position="70"/>
        <end position="120"/>
    </location>
</feature>
<dbReference type="Proteomes" id="UP000677228">
    <property type="component" value="Unassembled WGS sequence"/>
</dbReference>
<dbReference type="Proteomes" id="UP000663829">
    <property type="component" value="Unassembled WGS sequence"/>
</dbReference>
<feature type="compositionally biased region" description="Low complexity" evidence="1">
    <location>
        <begin position="71"/>
        <end position="110"/>
    </location>
</feature>
<dbReference type="Proteomes" id="UP000681722">
    <property type="component" value="Unassembled WGS sequence"/>
</dbReference>
<evidence type="ECO:0000313" key="6">
    <source>
        <dbReference type="Proteomes" id="UP000663829"/>
    </source>
</evidence>
<dbReference type="Proteomes" id="UP000682733">
    <property type="component" value="Unassembled WGS sequence"/>
</dbReference>
<reference evidence="2" key="1">
    <citation type="submission" date="2021-02" db="EMBL/GenBank/DDBJ databases">
        <authorList>
            <person name="Nowell W R."/>
        </authorList>
    </citation>
    <scope>NUCLEOTIDE SEQUENCE</scope>
</reference>
<dbReference type="EMBL" id="CAJNOK010011183">
    <property type="protein sequence ID" value="CAF1134139.1"/>
    <property type="molecule type" value="Genomic_DNA"/>
</dbReference>
<feature type="region of interest" description="Disordered" evidence="1">
    <location>
        <begin position="1"/>
        <end position="22"/>
    </location>
</feature>
<dbReference type="AlphaFoldDB" id="A0A813VCJ8"/>
<evidence type="ECO:0000313" key="4">
    <source>
        <dbReference type="EMBL" id="CAF3622988.1"/>
    </source>
</evidence>
<keyword evidence="6" id="KW-1185">Reference proteome</keyword>
<evidence type="ECO:0000313" key="3">
    <source>
        <dbReference type="EMBL" id="CAF1134139.1"/>
    </source>
</evidence>
<evidence type="ECO:0000256" key="1">
    <source>
        <dbReference type="SAM" id="MobiDB-lite"/>
    </source>
</evidence>
<organism evidence="2 6">
    <name type="scientific">Didymodactylos carnosus</name>
    <dbReference type="NCBI Taxonomy" id="1234261"/>
    <lineage>
        <taxon>Eukaryota</taxon>
        <taxon>Metazoa</taxon>
        <taxon>Spiralia</taxon>
        <taxon>Gnathifera</taxon>
        <taxon>Rotifera</taxon>
        <taxon>Eurotatoria</taxon>
        <taxon>Bdelloidea</taxon>
        <taxon>Philodinida</taxon>
        <taxon>Philodinidae</taxon>
        <taxon>Didymodactylos</taxon>
    </lineage>
</organism>